<accession>A0A1G5ZFF0</accession>
<keyword evidence="1" id="KW-1133">Transmembrane helix</keyword>
<dbReference type="STRING" id="279824.SAMN03080617_03740"/>
<evidence type="ECO:0000313" key="2">
    <source>
        <dbReference type="EMBL" id="SDA93524.1"/>
    </source>
</evidence>
<keyword evidence="1" id="KW-0472">Membrane</keyword>
<evidence type="ECO:0000256" key="1">
    <source>
        <dbReference type="SAM" id="Phobius"/>
    </source>
</evidence>
<reference evidence="3" key="1">
    <citation type="submission" date="2016-10" db="EMBL/GenBank/DDBJ databases">
        <authorList>
            <person name="Varghese N."/>
            <person name="Submissions S."/>
        </authorList>
    </citation>
    <scope>NUCLEOTIDE SEQUENCE [LARGE SCALE GENOMIC DNA]</scope>
    <source>
        <strain evidence="3">DSM 22703</strain>
    </source>
</reference>
<evidence type="ECO:0000313" key="3">
    <source>
        <dbReference type="Proteomes" id="UP000198756"/>
    </source>
</evidence>
<gene>
    <name evidence="2" type="ORF">SAMN03080617_03740</name>
</gene>
<evidence type="ECO:0008006" key="4">
    <source>
        <dbReference type="Google" id="ProtNLM"/>
    </source>
</evidence>
<dbReference type="Proteomes" id="UP000198756">
    <property type="component" value="Unassembled WGS sequence"/>
</dbReference>
<sequence length="164" mass="19326">MAAYIFKETQQFRQVWIWAILLGVTGLSIWALFWGNPTKPSNGWEKALPLLILFLVNGLFLSLKLIIKIDQNTLRFSYFPFVSEKKYKFDDIISMELIEYNSLFKYGGWGIRYNFDSWAYNVRGNHGIMVKTLKRKFLLGTQKPEEARRAIEQFKNYKLQSYGS</sequence>
<name>A0A1G5ZFF0_9BACT</name>
<proteinExistence type="predicted"/>
<keyword evidence="1" id="KW-0812">Transmembrane</keyword>
<dbReference type="OrthoDB" id="582675at2"/>
<keyword evidence="3" id="KW-1185">Reference proteome</keyword>
<dbReference type="EMBL" id="FMXE01000035">
    <property type="protein sequence ID" value="SDA93524.1"/>
    <property type="molecule type" value="Genomic_DNA"/>
</dbReference>
<dbReference type="RefSeq" id="WP_092733466.1">
    <property type="nucleotide sequence ID" value="NZ_FMXE01000035.1"/>
</dbReference>
<feature type="transmembrane region" description="Helical" evidence="1">
    <location>
        <begin position="15"/>
        <end position="35"/>
    </location>
</feature>
<organism evidence="2 3">
    <name type="scientific">Algoriphagus alkaliphilus</name>
    <dbReference type="NCBI Taxonomy" id="279824"/>
    <lineage>
        <taxon>Bacteria</taxon>
        <taxon>Pseudomonadati</taxon>
        <taxon>Bacteroidota</taxon>
        <taxon>Cytophagia</taxon>
        <taxon>Cytophagales</taxon>
        <taxon>Cyclobacteriaceae</taxon>
        <taxon>Algoriphagus</taxon>
    </lineage>
</organism>
<dbReference type="AlphaFoldDB" id="A0A1G5ZFF0"/>
<protein>
    <recommendedName>
        <fullName evidence="4">PH domain-containing protein</fullName>
    </recommendedName>
</protein>
<feature type="transmembrane region" description="Helical" evidence="1">
    <location>
        <begin position="47"/>
        <end position="67"/>
    </location>
</feature>